<dbReference type="GO" id="GO:0000160">
    <property type="term" value="P:phosphorelay signal transduction system"/>
    <property type="evidence" value="ECO:0007669"/>
    <property type="project" value="UniProtKB-KW"/>
</dbReference>
<organism evidence="5 6">
    <name type="scientific">Aphanothece hegewaldii CCALA 016</name>
    <dbReference type="NCBI Taxonomy" id="2107694"/>
    <lineage>
        <taxon>Bacteria</taxon>
        <taxon>Bacillati</taxon>
        <taxon>Cyanobacteriota</taxon>
        <taxon>Cyanophyceae</taxon>
        <taxon>Oscillatoriophycideae</taxon>
        <taxon>Chroococcales</taxon>
        <taxon>Aphanothecaceae</taxon>
        <taxon>Aphanothece</taxon>
    </lineage>
</organism>
<dbReference type="Proteomes" id="UP000239001">
    <property type="component" value="Unassembled WGS sequence"/>
</dbReference>
<reference evidence="5 6" key="2">
    <citation type="submission" date="2018-03" db="EMBL/GenBank/DDBJ databases">
        <authorList>
            <person name="Keele B.F."/>
        </authorList>
    </citation>
    <scope>NUCLEOTIDE SEQUENCE [LARGE SCALE GENOMIC DNA]</scope>
    <source>
        <strain evidence="5 6">CCALA 016</strain>
    </source>
</reference>
<dbReference type="OrthoDB" id="582422at2"/>
<dbReference type="PROSITE" id="PS50110">
    <property type="entry name" value="RESPONSE_REGULATORY"/>
    <property type="match status" value="1"/>
</dbReference>
<evidence type="ECO:0000259" key="4">
    <source>
        <dbReference type="PROSITE" id="PS50110"/>
    </source>
</evidence>
<keyword evidence="1 3" id="KW-0597">Phosphoprotein</keyword>
<evidence type="ECO:0000256" key="3">
    <source>
        <dbReference type="PROSITE-ProRule" id="PRU00169"/>
    </source>
</evidence>
<proteinExistence type="predicted"/>
<dbReference type="EMBL" id="PXOH01000002">
    <property type="protein sequence ID" value="PSF38862.1"/>
    <property type="molecule type" value="Genomic_DNA"/>
</dbReference>
<dbReference type="Gene3D" id="3.40.50.2300">
    <property type="match status" value="1"/>
</dbReference>
<keyword evidence="6" id="KW-1185">Reference proteome</keyword>
<dbReference type="InterPro" id="IPR050595">
    <property type="entry name" value="Bact_response_regulator"/>
</dbReference>
<dbReference type="PANTHER" id="PTHR44591">
    <property type="entry name" value="STRESS RESPONSE REGULATOR PROTEIN 1"/>
    <property type="match status" value="1"/>
</dbReference>
<dbReference type="InterPro" id="IPR001789">
    <property type="entry name" value="Sig_transdc_resp-reg_receiver"/>
</dbReference>
<comment type="caution">
    <text evidence="5">The sequence shown here is derived from an EMBL/GenBank/DDBJ whole genome shotgun (WGS) entry which is preliminary data.</text>
</comment>
<accession>A0A2T1M2A5</accession>
<dbReference type="AlphaFoldDB" id="A0A2T1M2A5"/>
<dbReference type="Pfam" id="PF00072">
    <property type="entry name" value="Response_reg"/>
    <property type="match status" value="1"/>
</dbReference>
<dbReference type="PANTHER" id="PTHR44591:SF14">
    <property type="entry name" value="PROTEIN PILG"/>
    <property type="match status" value="1"/>
</dbReference>
<dbReference type="RefSeq" id="WP_106455227.1">
    <property type="nucleotide sequence ID" value="NZ_PXOH01000002.1"/>
</dbReference>
<evidence type="ECO:0000256" key="1">
    <source>
        <dbReference type="ARBA" id="ARBA00022553"/>
    </source>
</evidence>
<dbReference type="SMART" id="SM00448">
    <property type="entry name" value="REC"/>
    <property type="match status" value="1"/>
</dbReference>
<gene>
    <name evidence="5" type="ORF">C7H19_02045</name>
</gene>
<feature type="domain" description="Response regulatory" evidence="4">
    <location>
        <begin position="3"/>
        <end position="119"/>
    </location>
</feature>
<evidence type="ECO:0000313" key="5">
    <source>
        <dbReference type="EMBL" id="PSF38862.1"/>
    </source>
</evidence>
<name>A0A2T1M2A5_9CHRO</name>
<evidence type="ECO:0000256" key="2">
    <source>
        <dbReference type="ARBA" id="ARBA00023012"/>
    </source>
</evidence>
<sequence length="121" mass="13518">MSIALVIEDSLTEREIITYYLKSAGVTVLTVKSGEEALEKLTLSIPDLIILDVVLPGRSGFEICRELKGEAKTRKIPIIMCSTKDSEMDKFWGMKQGADAYISKPIDQDLLVRTVKNLLRT</sequence>
<keyword evidence="2" id="KW-0902">Two-component regulatory system</keyword>
<feature type="modified residue" description="4-aspartylphosphate" evidence="3">
    <location>
        <position position="52"/>
    </location>
</feature>
<dbReference type="InterPro" id="IPR011006">
    <property type="entry name" value="CheY-like_superfamily"/>
</dbReference>
<dbReference type="SUPFAM" id="SSF52172">
    <property type="entry name" value="CheY-like"/>
    <property type="match status" value="1"/>
</dbReference>
<reference evidence="5 6" key="1">
    <citation type="submission" date="2018-03" db="EMBL/GenBank/DDBJ databases">
        <title>The ancient ancestry and fast evolution of plastids.</title>
        <authorList>
            <person name="Moore K.R."/>
            <person name="Magnabosco C."/>
            <person name="Momper L."/>
            <person name="Gold D.A."/>
            <person name="Bosak T."/>
            <person name="Fournier G.P."/>
        </authorList>
    </citation>
    <scope>NUCLEOTIDE SEQUENCE [LARGE SCALE GENOMIC DNA]</scope>
    <source>
        <strain evidence="5 6">CCALA 016</strain>
    </source>
</reference>
<dbReference type="CDD" id="cd17574">
    <property type="entry name" value="REC_OmpR"/>
    <property type="match status" value="1"/>
</dbReference>
<evidence type="ECO:0000313" key="6">
    <source>
        <dbReference type="Proteomes" id="UP000239001"/>
    </source>
</evidence>
<protein>
    <submittedName>
        <fullName evidence="5">Two-component system response regulator</fullName>
    </submittedName>
</protein>